<keyword evidence="1" id="KW-0812">Transmembrane</keyword>
<feature type="transmembrane region" description="Helical" evidence="1">
    <location>
        <begin position="7"/>
        <end position="27"/>
    </location>
</feature>
<dbReference type="AlphaFoldDB" id="A0A839E813"/>
<dbReference type="Proteomes" id="UP000569329">
    <property type="component" value="Unassembled WGS sequence"/>
</dbReference>
<keyword evidence="1" id="KW-1133">Transmembrane helix</keyword>
<organism evidence="2 3">
    <name type="scientific">Halosaccharopolyspora lacisalsi</name>
    <dbReference type="NCBI Taxonomy" id="1000566"/>
    <lineage>
        <taxon>Bacteria</taxon>
        <taxon>Bacillati</taxon>
        <taxon>Actinomycetota</taxon>
        <taxon>Actinomycetes</taxon>
        <taxon>Pseudonocardiales</taxon>
        <taxon>Pseudonocardiaceae</taxon>
        <taxon>Halosaccharopolyspora</taxon>
    </lineage>
</organism>
<proteinExistence type="predicted"/>
<evidence type="ECO:0000256" key="1">
    <source>
        <dbReference type="SAM" id="Phobius"/>
    </source>
</evidence>
<sequence length="53" mass="5703">MDKKKILIYVAVGFVLFWIIGDPIGAANTVNDGQNWLGDAAGSMQTFLAGVFQ</sequence>
<evidence type="ECO:0000313" key="2">
    <source>
        <dbReference type="EMBL" id="MBA8827837.1"/>
    </source>
</evidence>
<accession>A0A839E813</accession>
<reference evidence="2 3" key="1">
    <citation type="submission" date="2020-07" db="EMBL/GenBank/DDBJ databases">
        <title>Sequencing the genomes of 1000 actinobacteria strains.</title>
        <authorList>
            <person name="Klenk H.-P."/>
        </authorList>
    </citation>
    <scope>NUCLEOTIDE SEQUENCE [LARGE SCALE GENOMIC DNA]</scope>
    <source>
        <strain evidence="2 3">DSM 45975</strain>
    </source>
</reference>
<evidence type="ECO:0000313" key="3">
    <source>
        <dbReference type="Proteomes" id="UP000569329"/>
    </source>
</evidence>
<dbReference type="EMBL" id="JACGWZ010000010">
    <property type="protein sequence ID" value="MBA8827837.1"/>
    <property type="molecule type" value="Genomic_DNA"/>
</dbReference>
<name>A0A839E813_9PSEU</name>
<keyword evidence="1" id="KW-0472">Membrane</keyword>
<gene>
    <name evidence="2" type="ORF">FHX42_005244</name>
</gene>
<keyword evidence="3" id="KW-1185">Reference proteome</keyword>
<dbReference type="RefSeq" id="WP_182546989.1">
    <property type="nucleotide sequence ID" value="NZ_JACGWZ010000010.1"/>
</dbReference>
<protein>
    <submittedName>
        <fullName evidence="2">Uncharacterized protein</fullName>
    </submittedName>
</protein>
<comment type="caution">
    <text evidence="2">The sequence shown here is derived from an EMBL/GenBank/DDBJ whole genome shotgun (WGS) entry which is preliminary data.</text>
</comment>